<feature type="region of interest" description="Disordered" evidence="1">
    <location>
        <begin position="555"/>
        <end position="574"/>
    </location>
</feature>
<evidence type="ECO:0008006" key="4">
    <source>
        <dbReference type="Google" id="ProtNLM"/>
    </source>
</evidence>
<dbReference type="PANTHER" id="PTHR21580:SF60">
    <property type="entry name" value="SPERM-TAIL PG-RICH REPEAT-CONTAINING PROTEIN 2"/>
    <property type="match status" value="1"/>
</dbReference>
<accession>A0ABD0WU46</accession>
<reference evidence="2 3" key="1">
    <citation type="submission" date="2024-06" db="EMBL/GenBank/DDBJ databases">
        <authorList>
            <person name="Pan Q."/>
            <person name="Wen M."/>
            <person name="Jouanno E."/>
            <person name="Zahm M."/>
            <person name="Klopp C."/>
            <person name="Cabau C."/>
            <person name="Louis A."/>
            <person name="Berthelot C."/>
            <person name="Parey E."/>
            <person name="Roest Crollius H."/>
            <person name="Montfort J."/>
            <person name="Robinson-Rechavi M."/>
            <person name="Bouchez O."/>
            <person name="Lampietro C."/>
            <person name="Lopez Roques C."/>
            <person name="Donnadieu C."/>
            <person name="Postlethwait J."/>
            <person name="Bobe J."/>
            <person name="Verreycken H."/>
            <person name="Guiguen Y."/>
        </authorList>
    </citation>
    <scope>NUCLEOTIDE SEQUENCE [LARGE SCALE GENOMIC DNA]</scope>
    <source>
        <strain evidence="2">Up_M1</strain>
        <tissue evidence="2">Testis</tissue>
    </source>
</reference>
<evidence type="ECO:0000313" key="3">
    <source>
        <dbReference type="Proteomes" id="UP001557470"/>
    </source>
</evidence>
<dbReference type="InterPro" id="IPR051291">
    <property type="entry name" value="CIMAP"/>
</dbReference>
<feature type="region of interest" description="Disordered" evidence="1">
    <location>
        <begin position="119"/>
        <end position="143"/>
    </location>
</feature>
<evidence type="ECO:0000256" key="1">
    <source>
        <dbReference type="SAM" id="MobiDB-lite"/>
    </source>
</evidence>
<sequence>MYSRAPRCTHFTIGSTTSEVGPGSYDVNHYEAKTSDGYAPFLSLSSRDPSFHRSSNDTVYPGPGQYNSSNGRVICLSIHPPFIHPYDHILGGQTLQNRSKRFEDIVSEVPGPGAYDVRPASGSTVKRAGTHPPGTRGSKVGGRPHLKALLQPDVPSIPSPGQAFGYETDGHGVLCKQKPAAIDDTLGPAFYNPLVAENSFSQKYKGVHFGKMTGKRLEEKVPDGPGPGQYDHDKYSTTKYENINLKKEKKIWAELVIPRYHEMVPLQEEKKGVPGPGWYHIRSQFEKQNHPFCNVVLSPPFLCQAQRFVDLKDLSPPVGVYNDPRCAMEILKKTTGMRKSPFGLTAVRFVPDNQKRSTPGPGAYNVFEYGLAHDSLKKAYIQSTLKGGFGSTAQRSPVFYSKEDVNTPGPGQYRVEKKTEELYKKKHTAAFKSTTERLTMSLVAKDSPPASSYNVQESFEKTYGRASFSEPRSAGGRKRQSSFLSAAKRDSTFLRYDPHIPGPGHYSPEVKSSPQMALIVSREDRFKEPKNTNPGPGTYELMDTVLKGTFNVTLNNRTSGPRSSPMQTFSVVQS</sequence>
<dbReference type="EMBL" id="JAGEUA010000005">
    <property type="protein sequence ID" value="KAL0979821.1"/>
    <property type="molecule type" value="Genomic_DNA"/>
</dbReference>
<keyword evidence="3" id="KW-1185">Reference proteome</keyword>
<dbReference type="InterPro" id="IPR010736">
    <property type="entry name" value="SHIPPO-rpt"/>
</dbReference>
<dbReference type="Pfam" id="PF07004">
    <property type="entry name" value="SHIPPO-rpt"/>
    <property type="match status" value="7"/>
</dbReference>
<dbReference type="PANTHER" id="PTHR21580">
    <property type="entry name" value="SHIPPO-1-RELATED"/>
    <property type="match status" value="1"/>
</dbReference>
<dbReference type="Proteomes" id="UP001557470">
    <property type="component" value="Unassembled WGS sequence"/>
</dbReference>
<evidence type="ECO:0000313" key="2">
    <source>
        <dbReference type="EMBL" id="KAL0979821.1"/>
    </source>
</evidence>
<feature type="region of interest" description="Disordered" evidence="1">
    <location>
        <begin position="464"/>
        <end position="484"/>
    </location>
</feature>
<dbReference type="AlphaFoldDB" id="A0ABD0WU46"/>
<protein>
    <recommendedName>
        <fullName evidence="4">Sperm-tail PG-rich repeat-containing protein 2</fullName>
    </recommendedName>
</protein>
<organism evidence="2 3">
    <name type="scientific">Umbra pygmaea</name>
    <name type="common">Eastern mudminnow</name>
    <dbReference type="NCBI Taxonomy" id="75934"/>
    <lineage>
        <taxon>Eukaryota</taxon>
        <taxon>Metazoa</taxon>
        <taxon>Chordata</taxon>
        <taxon>Craniata</taxon>
        <taxon>Vertebrata</taxon>
        <taxon>Euteleostomi</taxon>
        <taxon>Actinopterygii</taxon>
        <taxon>Neopterygii</taxon>
        <taxon>Teleostei</taxon>
        <taxon>Protacanthopterygii</taxon>
        <taxon>Esociformes</taxon>
        <taxon>Umbridae</taxon>
        <taxon>Umbra</taxon>
    </lineage>
</organism>
<gene>
    <name evidence="2" type="ORF">UPYG_G00190170</name>
</gene>
<name>A0ABD0WU46_UMBPY</name>
<comment type="caution">
    <text evidence="2">The sequence shown here is derived from an EMBL/GenBank/DDBJ whole genome shotgun (WGS) entry which is preliminary data.</text>
</comment>
<proteinExistence type="predicted"/>